<comment type="function">
    <text evidence="5">One of the proteins that surrounds the polypeptide exit tunnel on the outside of the subunit.</text>
</comment>
<dbReference type="Proteomes" id="UP000178936">
    <property type="component" value="Unassembled WGS sequence"/>
</dbReference>
<evidence type="ECO:0000256" key="6">
    <source>
        <dbReference type="RuleBase" id="RU003477"/>
    </source>
</evidence>
<evidence type="ECO:0000313" key="8">
    <source>
        <dbReference type="EMBL" id="OHA54088.1"/>
    </source>
</evidence>
<dbReference type="Gene3D" id="2.30.30.30">
    <property type="match status" value="1"/>
</dbReference>
<keyword evidence="2 5" id="KW-0689">Ribosomal protein</keyword>
<proteinExistence type="inferred from homology"/>
<comment type="caution">
    <text evidence="8">The sequence shown here is derived from an EMBL/GenBank/DDBJ whole genome shotgun (WGS) entry which is preliminary data.</text>
</comment>
<name>A0A1G2Q0I9_9BACT</name>
<evidence type="ECO:0000256" key="4">
    <source>
        <dbReference type="ARBA" id="ARBA00035206"/>
    </source>
</evidence>
<keyword evidence="5" id="KW-0699">rRNA-binding</keyword>
<dbReference type="GO" id="GO:0019843">
    <property type="term" value="F:rRNA binding"/>
    <property type="evidence" value="ECO:0007669"/>
    <property type="project" value="UniProtKB-UniRule"/>
</dbReference>
<accession>A0A1G2Q0I9</accession>
<comment type="function">
    <text evidence="5">One of two assembly initiator proteins, it binds directly to the 5'-end of the 23S rRNA, where it nucleates assembly of the 50S subunit.</text>
</comment>
<dbReference type="InterPro" id="IPR005824">
    <property type="entry name" value="KOW"/>
</dbReference>
<evidence type="ECO:0000259" key="7">
    <source>
        <dbReference type="SMART" id="SM00739"/>
    </source>
</evidence>
<dbReference type="GO" id="GO:0003735">
    <property type="term" value="F:structural constituent of ribosome"/>
    <property type="evidence" value="ECO:0007669"/>
    <property type="project" value="InterPro"/>
</dbReference>
<dbReference type="EMBL" id="MHTB01000057">
    <property type="protein sequence ID" value="OHA54088.1"/>
    <property type="molecule type" value="Genomic_DNA"/>
</dbReference>
<sequence length="104" mass="11675">MINKIKKNDTVVVLSGRDKGKQGKVTQLFPRLRMLVVEGVNVRVKHLRTRQRGRTGSRVQYAAPLPIAKVSLICPHCGKPTRVRVEVGADNKRIRLCRKCSASM</sequence>
<dbReference type="InterPro" id="IPR005825">
    <property type="entry name" value="Ribosomal_uL24_CS"/>
</dbReference>
<keyword evidence="5" id="KW-0694">RNA-binding</keyword>
<dbReference type="AlphaFoldDB" id="A0A1G2Q0I9"/>
<comment type="subunit">
    <text evidence="5">Part of the 50S ribosomal subunit.</text>
</comment>
<dbReference type="PROSITE" id="PS01108">
    <property type="entry name" value="RIBOSOMAL_L24"/>
    <property type="match status" value="1"/>
</dbReference>
<dbReference type="GO" id="GO:0006412">
    <property type="term" value="P:translation"/>
    <property type="evidence" value="ECO:0007669"/>
    <property type="project" value="UniProtKB-UniRule"/>
</dbReference>
<keyword evidence="3 5" id="KW-0687">Ribonucleoprotein</keyword>
<dbReference type="GO" id="GO:0005840">
    <property type="term" value="C:ribosome"/>
    <property type="evidence" value="ECO:0007669"/>
    <property type="project" value="UniProtKB-KW"/>
</dbReference>
<dbReference type="HAMAP" id="MF_01326_B">
    <property type="entry name" value="Ribosomal_uL24_B"/>
    <property type="match status" value="1"/>
</dbReference>
<dbReference type="Pfam" id="PF17136">
    <property type="entry name" value="ribosomal_L24"/>
    <property type="match status" value="1"/>
</dbReference>
<gene>
    <name evidence="5" type="primary">rplX</name>
    <name evidence="8" type="ORF">A2226_02145</name>
</gene>
<dbReference type="NCBIfam" id="TIGR01079">
    <property type="entry name" value="rplX_bact"/>
    <property type="match status" value="1"/>
</dbReference>
<dbReference type="SUPFAM" id="SSF50104">
    <property type="entry name" value="Translation proteins SH3-like domain"/>
    <property type="match status" value="1"/>
</dbReference>
<dbReference type="CDD" id="cd06089">
    <property type="entry name" value="KOW_RPL26"/>
    <property type="match status" value="1"/>
</dbReference>
<dbReference type="InterPro" id="IPR041988">
    <property type="entry name" value="Ribosomal_uL24_KOW"/>
</dbReference>
<dbReference type="SMART" id="SM00739">
    <property type="entry name" value="KOW"/>
    <property type="match status" value="1"/>
</dbReference>
<dbReference type="PANTHER" id="PTHR12903">
    <property type="entry name" value="MITOCHONDRIAL RIBOSOMAL PROTEIN L24"/>
    <property type="match status" value="1"/>
</dbReference>
<comment type="similarity">
    <text evidence="1 5 6">Belongs to the universal ribosomal protein uL24 family.</text>
</comment>
<dbReference type="InterPro" id="IPR008991">
    <property type="entry name" value="Translation_prot_SH3-like_sf"/>
</dbReference>
<evidence type="ECO:0000256" key="1">
    <source>
        <dbReference type="ARBA" id="ARBA00010618"/>
    </source>
</evidence>
<dbReference type="InterPro" id="IPR003256">
    <property type="entry name" value="Ribosomal_uL24"/>
</dbReference>
<dbReference type="InterPro" id="IPR014722">
    <property type="entry name" value="Rib_uL2_dom2"/>
</dbReference>
<protein>
    <recommendedName>
        <fullName evidence="4 5">Large ribosomal subunit protein uL24</fullName>
    </recommendedName>
</protein>
<evidence type="ECO:0000256" key="5">
    <source>
        <dbReference type="HAMAP-Rule" id="MF_01326"/>
    </source>
</evidence>
<evidence type="ECO:0000256" key="2">
    <source>
        <dbReference type="ARBA" id="ARBA00022980"/>
    </source>
</evidence>
<dbReference type="Pfam" id="PF00467">
    <property type="entry name" value="KOW"/>
    <property type="match status" value="1"/>
</dbReference>
<evidence type="ECO:0000256" key="3">
    <source>
        <dbReference type="ARBA" id="ARBA00023274"/>
    </source>
</evidence>
<feature type="domain" description="KOW" evidence="7">
    <location>
        <begin position="4"/>
        <end position="31"/>
    </location>
</feature>
<dbReference type="InterPro" id="IPR057264">
    <property type="entry name" value="Ribosomal_uL24_C"/>
</dbReference>
<dbReference type="GO" id="GO:1990904">
    <property type="term" value="C:ribonucleoprotein complex"/>
    <property type="evidence" value="ECO:0007669"/>
    <property type="project" value="UniProtKB-KW"/>
</dbReference>
<reference evidence="8 9" key="1">
    <citation type="journal article" date="2016" name="Nat. Commun.">
        <title>Thousands of microbial genomes shed light on interconnected biogeochemical processes in an aquifer system.</title>
        <authorList>
            <person name="Anantharaman K."/>
            <person name="Brown C.T."/>
            <person name="Hug L.A."/>
            <person name="Sharon I."/>
            <person name="Castelle C.J."/>
            <person name="Probst A.J."/>
            <person name="Thomas B.C."/>
            <person name="Singh A."/>
            <person name="Wilkins M.J."/>
            <person name="Karaoz U."/>
            <person name="Brodie E.L."/>
            <person name="Williams K.H."/>
            <person name="Hubbard S.S."/>
            <person name="Banfield J.F."/>
        </authorList>
    </citation>
    <scope>NUCLEOTIDE SEQUENCE [LARGE SCALE GENOMIC DNA]</scope>
</reference>
<organism evidence="8 9">
    <name type="scientific">Candidatus Veblenbacteria bacterium RIFOXYA2_FULL_43_9</name>
    <dbReference type="NCBI Taxonomy" id="1802425"/>
    <lineage>
        <taxon>Bacteria</taxon>
        <taxon>Candidatus Vebleniibacteriota</taxon>
    </lineage>
</organism>
<evidence type="ECO:0000313" key="9">
    <source>
        <dbReference type="Proteomes" id="UP000178936"/>
    </source>
</evidence>